<dbReference type="PANTHER" id="PTHR43731">
    <property type="entry name" value="RHOMBOID PROTEASE"/>
    <property type="match status" value="1"/>
</dbReference>
<comment type="caution">
    <text evidence="5">The sequence shown here is derived from an EMBL/GenBank/DDBJ whole genome shotgun (WGS) entry which is preliminary data.</text>
</comment>
<evidence type="ECO:0000256" key="3">
    <source>
        <dbReference type="SAM" id="Phobius"/>
    </source>
</evidence>
<evidence type="ECO:0000256" key="1">
    <source>
        <dbReference type="ARBA" id="ARBA00009045"/>
    </source>
</evidence>
<evidence type="ECO:0000259" key="4">
    <source>
        <dbReference type="Pfam" id="PF01694"/>
    </source>
</evidence>
<dbReference type="GO" id="GO:0008233">
    <property type="term" value="F:peptidase activity"/>
    <property type="evidence" value="ECO:0007669"/>
    <property type="project" value="UniProtKB-KW"/>
</dbReference>
<dbReference type="Proteomes" id="UP000812844">
    <property type="component" value="Unassembled WGS sequence"/>
</dbReference>
<protein>
    <submittedName>
        <fullName evidence="5">Rhomboid family intramembrane serine protease</fullName>
    </submittedName>
</protein>
<dbReference type="RefSeq" id="WP_219080191.1">
    <property type="nucleotide sequence ID" value="NZ_JAHBBD010000003.1"/>
</dbReference>
<feature type="transmembrane region" description="Helical" evidence="3">
    <location>
        <begin position="229"/>
        <end position="249"/>
    </location>
</feature>
<feature type="transmembrane region" description="Helical" evidence="3">
    <location>
        <begin position="34"/>
        <end position="56"/>
    </location>
</feature>
<reference evidence="5 6" key="1">
    <citation type="submission" date="2021-05" db="EMBL/GenBank/DDBJ databases">
        <title>Phylogenetic classification of ten novel species belonging to the genus Bifidobacterium comprising B. colchicus sp. nov., B. abeli sp. nov., B. bicoloris sp. nov., B. guerezis sp. nov., B. rosaliae sp. nov., B. santillanensis sp. nov., B. argentati sp. nov., B. amazzoni sp. nov., B. pluviali sp. nov., and B. pinnaculum sp. nov.</title>
        <authorList>
            <person name="Lugli G.A."/>
            <person name="Ruiz Garcia L."/>
            <person name="Margolles A."/>
            <person name="Ventura M."/>
        </authorList>
    </citation>
    <scope>NUCLEOTIDE SEQUENCE [LARGE SCALE GENOMIC DNA]</scope>
    <source>
        <strain evidence="5 6">6T3</strain>
    </source>
</reference>
<proteinExistence type="inferred from homology"/>
<dbReference type="PANTHER" id="PTHR43731:SF14">
    <property type="entry name" value="PRESENILIN-ASSOCIATED RHOMBOID-LIKE PROTEIN, MITOCHONDRIAL"/>
    <property type="match status" value="1"/>
</dbReference>
<keyword evidence="3" id="KW-1133">Transmembrane helix</keyword>
<accession>A0ABS6W838</accession>
<dbReference type="Pfam" id="PF01694">
    <property type="entry name" value="Rhomboid"/>
    <property type="match status" value="1"/>
</dbReference>
<evidence type="ECO:0000313" key="6">
    <source>
        <dbReference type="Proteomes" id="UP000812844"/>
    </source>
</evidence>
<dbReference type="InterPro" id="IPR022764">
    <property type="entry name" value="Peptidase_S54_rhomboid_dom"/>
</dbReference>
<feature type="transmembrane region" description="Helical" evidence="3">
    <location>
        <begin position="93"/>
        <end position="111"/>
    </location>
</feature>
<feature type="domain" description="Peptidase S54 rhomboid" evidence="4">
    <location>
        <begin position="78"/>
        <end position="217"/>
    </location>
</feature>
<gene>
    <name evidence="5" type="ORF">KIH73_02505</name>
</gene>
<dbReference type="InterPro" id="IPR050925">
    <property type="entry name" value="Rhomboid_protease_S54"/>
</dbReference>
<feature type="transmembrane region" description="Helical" evidence="3">
    <location>
        <begin position="199"/>
        <end position="217"/>
    </location>
</feature>
<comment type="similarity">
    <text evidence="1">Belongs to the peptidase S54 family.</text>
</comment>
<dbReference type="GO" id="GO:0006508">
    <property type="term" value="P:proteolysis"/>
    <property type="evidence" value="ECO:0007669"/>
    <property type="project" value="UniProtKB-KW"/>
</dbReference>
<feature type="transmembrane region" description="Helical" evidence="3">
    <location>
        <begin position="147"/>
        <end position="170"/>
    </location>
</feature>
<feature type="transmembrane region" description="Helical" evidence="3">
    <location>
        <begin position="177"/>
        <end position="193"/>
    </location>
</feature>
<evidence type="ECO:0000313" key="5">
    <source>
        <dbReference type="EMBL" id="MBW3082259.1"/>
    </source>
</evidence>
<dbReference type="EMBL" id="JAHBBD010000003">
    <property type="protein sequence ID" value="MBW3082259.1"/>
    <property type="molecule type" value="Genomic_DNA"/>
</dbReference>
<keyword evidence="6" id="KW-1185">Reference proteome</keyword>
<keyword evidence="5" id="KW-0645">Protease</keyword>
<keyword evidence="2" id="KW-0378">Hydrolase</keyword>
<name>A0ABS6W838_9BIFI</name>
<feature type="transmembrane region" description="Helical" evidence="3">
    <location>
        <begin position="118"/>
        <end position="141"/>
    </location>
</feature>
<sequence>MAYRRFSLFPESPTLRDMFSKRAIRYQWRDNGPVFVSAILIVCVAVWLVELVLWAVSPYALNAMVDFGAFRPLLAMHRPWTFVTSMFMHQPSSILHILFNMLTLWSIGPVLERMMGHWPFLALYVLSGLGGNLGMMVWAAVSPYDSGWLTAAYGASGALFGLFAAVLVVYRRVGIDITSMLVWMVINFLLPVVVSNVAWQAHVGGFVVGGAMTLLLVSGPHALRGKSLAYRTVVYGVGVFAVLVIGVLLCNLDNPLGMLGLVM</sequence>
<keyword evidence="3" id="KW-0472">Membrane</keyword>
<evidence type="ECO:0000256" key="2">
    <source>
        <dbReference type="ARBA" id="ARBA00022801"/>
    </source>
</evidence>
<keyword evidence="3" id="KW-0812">Transmembrane</keyword>
<organism evidence="5 6">
    <name type="scientific">Bifidobacterium phasiani</name>
    <dbReference type="NCBI Taxonomy" id="2834431"/>
    <lineage>
        <taxon>Bacteria</taxon>
        <taxon>Bacillati</taxon>
        <taxon>Actinomycetota</taxon>
        <taxon>Actinomycetes</taxon>
        <taxon>Bifidobacteriales</taxon>
        <taxon>Bifidobacteriaceae</taxon>
        <taxon>Bifidobacterium</taxon>
    </lineage>
</organism>